<name>A0A1H2IEC3_9ACTN</name>
<protein>
    <submittedName>
        <fullName evidence="1">Uncharacterized protein</fullName>
    </submittedName>
</protein>
<evidence type="ECO:0000313" key="1">
    <source>
        <dbReference type="EMBL" id="SDU42341.1"/>
    </source>
</evidence>
<accession>A0A1H2IEC3</accession>
<dbReference type="STRING" id="419479.SAMN04488563_1642"/>
<dbReference type="Proteomes" id="UP000182977">
    <property type="component" value="Chromosome I"/>
</dbReference>
<keyword evidence="2" id="KW-1185">Reference proteome</keyword>
<sequence>MDDAEIRTDNDFAIAYNAGHGLVPLLPVQVTTKQQAYRVAAYIKIMGDLLPDEPVASTYDEVERAISNT</sequence>
<dbReference type="RefSeq" id="WP_046771241.1">
    <property type="nucleotide sequence ID" value="NZ_LBMC01000040.1"/>
</dbReference>
<dbReference type="AlphaFoldDB" id="A0A1H2IEC3"/>
<proteinExistence type="predicted"/>
<gene>
    <name evidence="1" type="ORF">SAMN04488563_1642</name>
</gene>
<evidence type="ECO:0000313" key="2">
    <source>
        <dbReference type="Proteomes" id="UP000182977"/>
    </source>
</evidence>
<organism evidence="1 2">
    <name type="scientific">Jiangella alkaliphila</name>
    <dbReference type="NCBI Taxonomy" id="419479"/>
    <lineage>
        <taxon>Bacteria</taxon>
        <taxon>Bacillati</taxon>
        <taxon>Actinomycetota</taxon>
        <taxon>Actinomycetes</taxon>
        <taxon>Jiangellales</taxon>
        <taxon>Jiangellaceae</taxon>
        <taxon>Jiangella</taxon>
    </lineage>
</organism>
<reference evidence="2" key="1">
    <citation type="submission" date="2016-10" db="EMBL/GenBank/DDBJ databases">
        <authorList>
            <person name="Varghese N."/>
            <person name="Submissions S."/>
        </authorList>
    </citation>
    <scope>NUCLEOTIDE SEQUENCE [LARGE SCALE GENOMIC DNA]</scope>
    <source>
        <strain evidence="2">DSM 45079</strain>
    </source>
</reference>
<dbReference type="OrthoDB" id="9926219at2"/>
<dbReference type="EMBL" id="LT629791">
    <property type="protein sequence ID" value="SDU42341.1"/>
    <property type="molecule type" value="Genomic_DNA"/>
</dbReference>